<dbReference type="AlphaFoldDB" id="A0A1H6DDQ0"/>
<reference evidence="1 2" key="1">
    <citation type="submission" date="2016-10" db="EMBL/GenBank/DDBJ databases">
        <authorList>
            <person name="de Groot N.N."/>
        </authorList>
    </citation>
    <scope>NUCLEOTIDE SEQUENCE [LARGE SCALE GENOMIC DNA]</scope>
    <source>
        <strain evidence="1 2">DSM 26656</strain>
    </source>
</reference>
<gene>
    <name evidence="1" type="ORF">SAMN04488115_12312</name>
</gene>
<dbReference type="InterPro" id="IPR011990">
    <property type="entry name" value="TPR-like_helical_dom_sf"/>
</dbReference>
<organism evidence="1 2">
    <name type="scientific">Bosea lathyri</name>
    <dbReference type="NCBI Taxonomy" id="1036778"/>
    <lineage>
        <taxon>Bacteria</taxon>
        <taxon>Pseudomonadati</taxon>
        <taxon>Pseudomonadota</taxon>
        <taxon>Alphaproteobacteria</taxon>
        <taxon>Hyphomicrobiales</taxon>
        <taxon>Boseaceae</taxon>
        <taxon>Bosea</taxon>
    </lineage>
</organism>
<evidence type="ECO:0000313" key="2">
    <source>
        <dbReference type="Proteomes" id="UP000236743"/>
    </source>
</evidence>
<dbReference type="Proteomes" id="UP000236743">
    <property type="component" value="Unassembled WGS sequence"/>
</dbReference>
<proteinExistence type="predicted"/>
<dbReference type="SUPFAM" id="SSF48452">
    <property type="entry name" value="TPR-like"/>
    <property type="match status" value="1"/>
</dbReference>
<dbReference type="EMBL" id="FNUY01000023">
    <property type="protein sequence ID" value="SEG83478.1"/>
    <property type="molecule type" value="Genomic_DNA"/>
</dbReference>
<keyword evidence="2" id="KW-1185">Reference proteome</keyword>
<accession>A0A1H6DDQ0</accession>
<sequence length="602" mass="67087">MELPRFNYADIDGSCAQAASEPGEADVRAELDRILASAQFSVPKRVRQFLVYVINETLIGRGDRIKAYSIAVEVFGRNPNFDIRNDPVVRIEAGRLRRALERHYLLGGSSDPVVIEIPKGGYVPRFHWRHELSGDRDHEAQPIPSGRREFGRSVAAWLNPWFVGSMAAMAAIIVVSLARAPTTSPPAPSTTMAAQPEGPSLVVKPFVNLSRDPEVDFYVAGIGEELLSQLARFKELTVFRRETPGTISPTASTEEIRQRLGGRYILEGGVRLFEGKLRVTSRVLDGETSAIIWSGAYDADPRTNNLVDIEATIAAKVATAVAQPYGIIFSAAPQPTRSAQSPEIYQCSYRFYRYRTVLDGNAHAQTRECLEQVTARYPDNATDWAMLSYIYLDEDRFQLNRRPGPPSPIERARQAAERAVRIDPENIRALQALMTVLYFSKQPTEALRIGARALQLNPNDTELLAEFGSRVAQAGEWSRGAALIEEALTRNAGHSDYYTGILALAAYMQGDDTRAADLIRRANLRQFALYHFVAALIFSRLGLQVETAHCRAEFLKLRPNFFDDFDGELDKRNFNARDRAILLRGAIQAGFPVRPSLTVETK</sequence>
<name>A0A1H6DDQ0_9HYPH</name>
<protein>
    <submittedName>
        <fullName evidence="1">Adenylate cyclase</fullName>
    </submittedName>
</protein>
<evidence type="ECO:0000313" key="1">
    <source>
        <dbReference type="EMBL" id="SEG83478.1"/>
    </source>
</evidence>
<dbReference type="Gene3D" id="1.25.40.10">
    <property type="entry name" value="Tetratricopeptide repeat domain"/>
    <property type="match status" value="1"/>
</dbReference>